<accession>A0AAQ3M190</accession>
<evidence type="ECO:0000313" key="3">
    <source>
        <dbReference type="EMBL" id="WPG99801.1"/>
    </source>
</evidence>
<feature type="region of interest" description="Disordered" evidence="1">
    <location>
        <begin position="26"/>
        <end position="159"/>
    </location>
</feature>
<feature type="domain" description="DUF4604" evidence="2">
    <location>
        <begin position="8"/>
        <end position="156"/>
    </location>
</feature>
<evidence type="ECO:0000256" key="1">
    <source>
        <dbReference type="SAM" id="MobiDB-lite"/>
    </source>
</evidence>
<feature type="compositionally biased region" description="Basic and acidic residues" evidence="1">
    <location>
        <begin position="32"/>
        <end position="49"/>
    </location>
</feature>
<proteinExistence type="predicted"/>
<feature type="compositionally biased region" description="Basic residues" evidence="1">
    <location>
        <begin position="137"/>
        <end position="147"/>
    </location>
</feature>
<feature type="compositionally biased region" description="Basic and acidic residues" evidence="1">
    <location>
        <begin position="65"/>
        <end position="83"/>
    </location>
</feature>
<dbReference type="Pfam" id="PF15377">
    <property type="entry name" value="DUF4604"/>
    <property type="match status" value="1"/>
</dbReference>
<name>A0AAQ3M190_9PEZI</name>
<reference evidence="3 4" key="1">
    <citation type="submission" date="2023-11" db="EMBL/GenBank/DDBJ databases">
        <title>An acidophilic fungus is an integral part of prey digestion in a carnivorous sundew plant.</title>
        <authorList>
            <person name="Tsai I.J."/>
        </authorList>
    </citation>
    <scope>NUCLEOTIDE SEQUENCE [LARGE SCALE GENOMIC DNA]</scope>
    <source>
        <strain evidence="3">169a</strain>
    </source>
</reference>
<protein>
    <recommendedName>
        <fullName evidence="2">DUF4604 domain-containing protein</fullName>
    </recommendedName>
</protein>
<dbReference type="EMBL" id="CP138582">
    <property type="protein sequence ID" value="WPG99801.1"/>
    <property type="molecule type" value="Genomic_DNA"/>
</dbReference>
<dbReference type="AlphaFoldDB" id="A0AAQ3M190"/>
<organism evidence="3 4">
    <name type="scientific">Acrodontium crateriforme</name>
    <dbReference type="NCBI Taxonomy" id="150365"/>
    <lineage>
        <taxon>Eukaryota</taxon>
        <taxon>Fungi</taxon>
        <taxon>Dikarya</taxon>
        <taxon>Ascomycota</taxon>
        <taxon>Pezizomycotina</taxon>
        <taxon>Dothideomycetes</taxon>
        <taxon>Dothideomycetidae</taxon>
        <taxon>Mycosphaerellales</taxon>
        <taxon>Teratosphaeriaceae</taxon>
        <taxon>Acrodontium</taxon>
    </lineage>
</organism>
<keyword evidence="4" id="KW-1185">Reference proteome</keyword>
<dbReference type="Proteomes" id="UP001303373">
    <property type="component" value="Chromosome 3"/>
</dbReference>
<evidence type="ECO:0000313" key="4">
    <source>
        <dbReference type="Proteomes" id="UP001303373"/>
    </source>
</evidence>
<evidence type="ECO:0000259" key="2">
    <source>
        <dbReference type="Pfam" id="PF15377"/>
    </source>
</evidence>
<dbReference type="InterPro" id="IPR027911">
    <property type="entry name" value="DUF4604"/>
</dbReference>
<sequence>MSGKIKGKDLVYDKSLPSFLQRLHAAKGANGDADRHERQIARPTKARDVNEDDGPTIVDETGETVTKDELEKMAADDGTKDETQAGEVESAGLKRPEKDVMIAVGATKKRKAAKVIGDDDEPSANSTAVPSEESTKSVKKPKKKTKAIKLAFDDDDEAT</sequence>
<gene>
    <name evidence="3" type="ORF">R9X50_00262000</name>
</gene>